<feature type="chain" id="PRO_5045694933" description="Secreted protein" evidence="1">
    <location>
        <begin position="28"/>
        <end position="68"/>
    </location>
</feature>
<proteinExistence type="predicted"/>
<evidence type="ECO:0008006" key="4">
    <source>
        <dbReference type="Google" id="ProtNLM"/>
    </source>
</evidence>
<organism evidence="2 3">
    <name type="scientific">Streptomyces bluensis</name>
    <dbReference type="NCBI Taxonomy" id="33897"/>
    <lineage>
        <taxon>Bacteria</taxon>
        <taxon>Bacillati</taxon>
        <taxon>Actinomycetota</taxon>
        <taxon>Actinomycetes</taxon>
        <taxon>Kitasatosporales</taxon>
        <taxon>Streptomycetaceae</taxon>
        <taxon>Streptomyces</taxon>
    </lineage>
</organism>
<sequence length="68" mass="6462">MKRTAAVLLGTLAALGALGATSAPAVAVPDPVGTLNCALQTPGDVTALVDPAAPAVPTEIPGATCLTP</sequence>
<protein>
    <recommendedName>
        <fullName evidence="4">Secreted protein</fullName>
    </recommendedName>
</protein>
<evidence type="ECO:0000256" key="1">
    <source>
        <dbReference type="SAM" id="SignalP"/>
    </source>
</evidence>
<dbReference type="Proteomes" id="UP001602058">
    <property type="component" value="Unassembled WGS sequence"/>
</dbReference>
<dbReference type="RefSeq" id="WP_134038485.1">
    <property type="nucleotide sequence ID" value="NZ_BMVM01000017.1"/>
</dbReference>
<name>A0ABW6UBG3_9ACTN</name>
<reference evidence="2 3" key="1">
    <citation type="submission" date="2024-10" db="EMBL/GenBank/DDBJ databases">
        <title>The Natural Products Discovery Center: Release of the First 8490 Sequenced Strains for Exploring Actinobacteria Biosynthetic Diversity.</title>
        <authorList>
            <person name="Kalkreuter E."/>
            <person name="Kautsar S.A."/>
            <person name="Yang D."/>
            <person name="Bader C.D."/>
            <person name="Teijaro C.N."/>
            <person name="Fluegel L."/>
            <person name="Davis C.M."/>
            <person name="Simpson J.R."/>
            <person name="Lauterbach L."/>
            <person name="Steele A.D."/>
            <person name="Gui C."/>
            <person name="Meng S."/>
            <person name="Li G."/>
            <person name="Viehrig K."/>
            <person name="Ye F."/>
            <person name="Su P."/>
            <person name="Kiefer A.F."/>
            <person name="Nichols A."/>
            <person name="Cepeda A.J."/>
            <person name="Yan W."/>
            <person name="Fan B."/>
            <person name="Jiang Y."/>
            <person name="Adhikari A."/>
            <person name="Zheng C.-J."/>
            <person name="Schuster L."/>
            <person name="Cowan T.M."/>
            <person name="Smanski M.J."/>
            <person name="Chevrette M.G."/>
            <person name="De Carvalho L.P.S."/>
            <person name="Shen B."/>
        </authorList>
    </citation>
    <scope>NUCLEOTIDE SEQUENCE [LARGE SCALE GENOMIC DNA]</scope>
    <source>
        <strain evidence="2 3">NPDC001390</strain>
    </source>
</reference>
<gene>
    <name evidence="2" type="ORF">ACFY1D_01245</name>
</gene>
<evidence type="ECO:0000313" key="3">
    <source>
        <dbReference type="Proteomes" id="UP001602058"/>
    </source>
</evidence>
<keyword evidence="3" id="KW-1185">Reference proteome</keyword>
<evidence type="ECO:0000313" key="2">
    <source>
        <dbReference type="EMBL" id="MFF4520093.1"/>
    </source>
</evidence>
<keyword evidence="1" id="KW-0732">Signal</keyword>
<accession>A0ABW6UBG3</accession>
<feature type="signal peptide" evidence="1">
    <location>
        <begin position="1"/>
        <end position="27"/>
    </location>
</feature>
<comment type="caution">
    <text evidence="2">The sequence shown here is derived from an EMBL/GenBank/DDBJ whole genome shotgun (WGS) entry which is preliminary data.</text>
</comment>
<dbReference type="EMBL" id="JBIAWJ010000001">
    <property type="protein sequence ID" value="MFF4520093.1"/>
    <property type="molecule type" value="Genomic_DNA"/>
</dbReference>